<dbReference type="AlphaFoldDB" id="A0A166N8K2"/>
<protein>
    <submittedName>
        <fullName evidence="1">Uncharacterized protein</fullName>
    </submittedName>
</protein>
<name>A0A166N8K2_EXIGL</name>
<sequence>METIKNVGEAPQLGDGRKPEAWFWREGKDVSLISNRSEKELQKLNEEGEYRDPILQILVLIGPTERRVRYFRMWATWKRWDEEWHILGAEFDRTVRSFEKMGSVWRAVAEKAGLEVRSEQEKHAGHMARLRELSKGDVLEHGAMPTMQNISAALGRRAYAYKKASFYDTLKADAKKAWSIAGAFDNGRGWDGWTASGGLCI</sequence>
<evidence type="ECO:0000313" key="2">
    <source>
        <dbReference type="Proteomes" id="UP000077266"/>
    </source>
</evidence>
<gene>
    <name evidence="1" type="ORF">EXIGLDRAFT_633076</name>
</gene>
<keyword evidence="2" id="KW-1185">Reference proteome</keyword>
<dbReference type="EMBL" id="KV426735">
    <property type="protein sequence ID" value="KZV78876.1"/>
    <property type="molecule type" value="Genomic_DNA"/>
</dbReference>
<dbReference type="Proteomes" id="UP000077266">
    <property type="component" value="Unassembled WGS sequence"/>
</dbReference>
<dbReference type="InParanoid" id="A0A166N8K2"/>
<proteinExistence type="predicted"/>
<organism evidence="1 2">
    <name type="scientific">Exidia glandulosa HHB12029</name>
    <dbReference type="NCBI Taxonomy" id="1314781"/>
    <lineage>
        <taxon>Eukaryota</taxon>
        <taxon>Fungi</taxon>
        <taxon>Dikarya</taxon>
        <taxon>Basidiomycota</taxon>
        <taxon>Agaricomycotina</taxon>
        <taxon>Agaricomycetes</taxon>
        <taxon>Auriculariales</taxon>
        <taxon>Exidiaceae</taxon>
        <taxon>Exidia</taxon>
    </lineage>
</organism>
<accession>A0A166N8K2</accession>
<reference evidence="1 2" key="1">
    <citation type="journal article" date="2016" name="Mol. Biol. Evol.">
        <title>Comparative Genomics of Early-Diverging Mushroom-Forming Fungi Provides Insights into the Origins of Lignocellulose Decay Capabilities.</title>
        <authorList>
            <person name="Nagy L.G."/>
            <person name="Riley R."/>
            <person name="Tritt A."/>
            <person name="Adam C."/>
            <person name="Daum C."/>
            <person name="Floudas D."/>
            <person name="Sun H."/>
            <person name="Yadav J.S."/>
            <person name="Pangilinan J."/>
            <person name="Larsson K.H."/>
            <person name="Matsuura K."/>
            <person name="Barry K."/>
            <person name="Labutti K."/>
            <person name="Kuo R."/>
            <person name="Ohm R.A."/>
            <person name="Bhattacharya S.S."/>
            <person name="Shirouzu T."/>
            <person name="Yoshinaga Y."/>
            <person name="Martin F.M."/>
            <person name="Grigoriev I.V."/>
            <person name="Hibbett D.S."/>
        </authorList>
    </citation>
    <scope>NUCLEOTIDE SEQUENCE [LARGE SCALE GENOMIC DNA]</scope>
    <source>
        <strain evidence="1 2">HHB12029</strain>
    </source>
</reference>
<evidence type="ECO:0000313" key="1">
    <source>
        <dbReference type="EMBL" id="KZV78876.1"/>
    </source>
</evidence>
<dbReference type="OrthoDB" id="3256058at2759"/>